<reference evidence="2 3" key="1">
    <citation type="submission" date="2014-04" db="EMBL/GenBank/DDBJ databases">
        <title>Aquimarina sp. 22II-S11-z7 Genome Sequencing.</title>
        <authorList>
            <person name="Lai Q."/>
        </authorList>
    </citation>
    <scope>NUCLEOTIDE SEQUENCE [LARGE SCALE GENOMIC DNA]</scope>
    <source>
        <strain evidence="2 3">22II-S11-z7</strain>
    </source>
</reference>
<dbReference type="InterPro" id="IPR002909">
    <property type="entry name" value="IPT_dom"/>
</dbReference>
<proteinExistence type="predicted"/>
<dbReference type="PROSITE" id="PS51257">
    <property type="entry name" value="PROKAR_LIPOPROTEIN"/>
    <property type="match status" value="1"/>
</dbReference>
<protein>
    <recommendedName>
        <fullName evidence="1">IPT/TIG domain-containing protein</fullName>
    </recommendedName>
</protein>
<evidence type="ECO:0000313" key="2">
    <source>
        <dbReference type="EMBL" id="EZH73383.1"/>
    </source>
</evidence>
<dbReference type="InterPro" id="IPR013783">
    <property type="entry name" value="Ig-like_fold"/>
</dbReference>
<organism evidence="2 3">
    <name type="scientific">Aquimarina atlantica</name>
    <dbReference type="NCBI Taxonomy" id="1317122"/>
    <lineage>
        <taxon>Bacteria</taxon>
        <taxon>Pseudomonadati</taxon>
        <taxon>Bacteroidota</taxon>
        <taxon>Flavobacteriia</taxon>
        <taxon>Flavobacteriales</taxon>
        <taxon>Flavobacteriaceae</taxon>
        <taxon>Aquimarina</taxon>
    </lineage>
</organism>
<dbReference type="SUPFAM" id="SSF69322">
    <property type="entry name" value="Tricorn protease domain 2"/>
    <property type="match status" value="1"/>
</dbReference>
<gene>
    <name evidence="2" type="ORF">ATO12_20530</name>
</gene>
<feature type="non-terminal residue" evidence="2">
    <location>
        <position position="275"/>
    </location>
</feature>
<dbReference type="EMBL" id="AQRA01000006">
    <property type="protein sequence ID" value="EZH73383.1"/>
    <property type="molecule type" value="Genomic_DNA"/>
</dbReference>
<evidence type="ECO:0000259" key="1">
    <source>
        <dbReference type="Pfam" id="PF01833"/>
    </source>
</evidence>
<keyword evidence="3" id="KW-1185">Reference proteome</keyword>
<dbReference type="RefSeq" id="WP_205625247.1">
    <property type="nucleotide sequence ID" value="NZ_AQRA01000006.1"/>
</dbReference>
<dbReference type="AlphaFoldDB" id="A0A023BU88"/>
<feature type="domain" description="IPT/TIG" evidence="1">
    <location>
        <begin position="40"/>
        <end position="102"/>
    </location>
</feature>
<dbReference type="Proteomes" id="UP000023541">
    <property type="component" value="Unassembled WGS sequence"/>
</dbReference>
<comment type="caution">
    <text evidence="2">The sequence shown here is derived from an EMBL/GenBank/DDBJ whole genome shotgun (WGS) entry which is preliminary data.</text>
</comment>
<accession>A0A023BU88</accession>
<name>A0A023BU88_9FLAO</name>
<sequence length="275" mass="30432">MRKILIVLILLNLVISCSEDESTNVPQTAEFPTDITLPAQEIKAGEILTIKGSGFLTNETYTVTFSGNVTGTIKEINSNFLKVEIPENAQTGSISLTFNGQTEIIGNITITTPFVSRLFAYKDGVTPHQIVEIDKTTGNVISVIADIDHQNYLSDFNFDASTNEIICDYSDNGSTYIYKINVDNGQTTSIQSNPATGRYENWIMSADNRLFTYKDGVAPHQIVEIDKTNGNVINVIADIDHQNYLSDFNFDASTNEIVCDYSDSGNTYIYKINVD</sequence>
<dbReference type="Pfam" id="PF01833">
    <property type="entry name" value="TIG"/>
    <property type="match status" value="1"/>
</dbReference>
<evidence type="ECO:0000313" key="3">
    <source>
        <dbReference type="Proteomes" id="UP000023541"/>
    </source>
</evidence>
<dbReference type="Gene3D" id="2.60.40.10">
    <property type="entry name" value="Immunoglobulins"/>
    <property type="match status" value="1"/>
</dbReference>
<dbReference type="CDD" id="cd00102">
    <property type="entry name" value="IPT"/>
    <property type="match status" value="1"/>
</dbReference>